<evidence type="ECO:0000313" key="2">
    <source>
        <dbReference type="Proteomes" id="UP000037237"/>
    </source>
</evidence>
<dbReference type="Pfam" id="PF01955">
    <property type="entry name" value="CbiZ"/>
    <property type="match status" value="1"/>
</dbReference>
<dbReference type="InterPro" id="IPR002808">
    <property type="entry name" value="AdoCbi_amidolase"/>
</dbReference>
<dbReference type="PATRIC" id="fig|1685124.3.peg.1006"/>
<accession>A0A0M0BP73</accession>
<proteinExistence type="predicted"/>
<organism evidence="1 2">
    <name type="scientific">miscellaneous Crenarchaeota group-1 archaeon SG8-32-1</name>
    <dbReference type="NCBI Taxonomy" id="1685124"/>
    <lineage>
        <taxon>Archaea</taxon>
        <taxon>Candidatus Bathyarchaeota</taxon>
        <taxon>MCG-1</taxon>
    </lineage>
</organism>
<protein>
    <recommendedName>
        <fullName evidence="3">Adenosylcobinamide amidohydrolase</fullName>
    </recommendedName>
</protein>
<comment type="caution">
    <text evidence="1">The sequence shown here is derived from an EMBL/GenBank/DDBJ whole genome shotgun (WGS) entry which is preliminary data.</text>
</comment>
<evidence type="ECO:0008006" key="3">
    <source>
        <dbReference type="Google" id="ProtNLM"/>
    </source>
</evidence>
<dbReference type="AlphaFoldDB" id="A0A0M0BP73"/>
<dbReference type="EMBL" id="LFWU01000126">
    <property type="protein sequence ID" value="KON30353.1"/>
    <property type="molecule type" value="Genomic_DNA"/>
</dbReference>
<dbReference type="InterPro" id="IPR052209">
    <property type="entry name" value="CbiZ"/>
</dbReference>
<gene>
    <name evidence="1" type="ORF">AC477_05005</name>
</gene>
<dbReference type="PANTHER" id="PTHR35336">
    <property type="entry name" value="ADENOSYLCOBINAMIDE AMIDOHYDROLASE"/>
    <property type="match status" value="1"/>
</dbReference>
<sequence length="248" mass="27162">MLKKEIKLTLEDVKAEILYHKYRNIEVNTLLVSFKEKSRLISTWDGYKKVYFVANSYHPPALSEYTMYNYSTFEKEFPKVLGIPRNNISFLSTGANMDNLAVCTKSFQKRTVCCLATGGVGNALRSGVDKAHWIENDGKYVKVSGTINIILLTNLNLTDGAMARAIITATEAKTAALQDINARSSISPQNQATGTGTDNMIVVSGNSTEKPILSTGGHTKIGELIGNTTKIAVTETIKKHIGSLSKNH</sequence>
<evidence type="ECO:0000313" key="1">
    <source>
        <dbReference type="EMBL" id="KON30353.1"/>
    </source>
</evidence>
<dbReference type="PANTHER" id="PTHR35336:SF5">
    <property type="entry name" value="ADENOSYLCOBINAMIDE AMIDOHYDROLASE"/>
    <property type="match status" value="1"/>
</dbReference>
<reference evidence="1 2" key="1">
    <citation type="submission" date="2015-06" db="EMBL/GenBank/DDBJ databases">
        <title>New insights into the roles of widespread benthic archaea in carbon and nitrogen cycling.</title>
        <authorList>
            <person name="Lazar C.S."/>
            <person name="Baker B.J."/>
            <person name="Seitz K.W."/>
            <person name="Hyde A.S."/>
            <person name="Dick G.J."/>
            <person name="Hinrichs K.-U."/>
            <person name="Teske A.P."/>
        </authorList>
    </citation>
    <scope>NUCLEOTIDE SEQUENCE [LARGE SCALE GENOMIC DNA]</scope>
    <source>
        <strain evidence="1">SG8-32-1</strain>
    </source>
</reference>
<dbReference type="Proteomes" id="UP000037237">
    <property type="component" value="Unassembled WGS sequence"/>
</dbReference>
<name>A0A0M0BP73_9ARCH</name>